<evidence type="ECO:0000313" key="1">
    <source>
        <dbReference type="EMBL" id="TMQ47856.1"/>
    </source>
</evidence>
<dbReference type="Proteomes" id="UP000316292">
    <property type="component" value="Unassembled WGS sequence"/>
</dbReference>
<comment type="caution">
    <text evidence="1">The sequence shown here is derived from an EMBL/GenBank/DDBJ whole genome shotgun (WGS) entry which is preliminary data.</text>
</comment>
<feature type="non-terminal residue" evidence="1">
    <location>
        <position position="641"/>
    </location>
</feature>
<gene>
    <name evidence="1" type="ORF">E6K71_08895</name>
</gene>
<name>A0A538S943_UNCEI</name>
<proteinExistence type="predicted"/>
<dbReference type="Gene3D" id="3.60.21.10">
    <property type="match status" value="1"/>
</dbReference>
<dbReference type="AlphaFoldDB" id="A0A538S943"/>
<dbReference type="InterPro" id="IPR029052">
    <property type="entry name" value="Metallo-depent_PP-like"/>
</dbReference>
<dbReference type="PROSITE" id="PS51257">
    <property type="entry name" value="PROKAR_LIPOPROTEIN"/>
    <property type="match status" value="1"/>
</dbReference>
<evidence type="ECO:0000313" key="2">
    <source>
        <dbReference type="Proteomes" id="UP000316292"/>
    </source>
</evidence>
<accession>A0A538S943</accession>
<dbReference type="EMBL" id="VBOR01000095">
    <property type="protein sequence ID" value="TMQ47856.1"/>
    <property type="molecule type" value="Genomic_DNA"/>
</dbReference>
<dbReference type="SUPFAM" id="SSF56300">
    <property type="entry name" value="Metallo-dependent phosphatases"/>
    <property type="match status" value="1"/>
</dbReference>
<protein>
    <submittedName>
        <fullName evidence="1">Uncharacterized protein</fullName>
    </submittedName>
</protein>
<sequence>MRSLSPSRPFSIVVVSGLALGILFLMTACATAPKLRYVVAPAPGNPHQLAIALRLDGVPRDSLVLRGHASSEVFRLSDLEVLGPAGASIRVVAGVDTAIVEDRVVDIPRLTLRGPLPSSLQLRYRVEPGKRDGDSHMGFTGRCFGYADSEFAMVTGRELFLLPADADVIRRIEVRFALPQGWDAVTPWTQEGDHWIPGIRGTHVAEHLISAATGLGPFHERSFQAGNTRFRLAFESGIPHDQEETAVARLTRVARYVHDLFGRDLGPSYLTIVVPEAPTGDQISGEGWATGQGQTFVPLTGNRLHDFAEELISAYTRHAPYRTEIRSPEEYWLVDGITKLYAWRAVAAAGLIDEDDLARTFAESYVTAFTAAGVERNLEKLYATPNSARLGRETLAPFVLLHLDRELRSAHPGAGGLDAIVRRLFRGKTAPSLWSSLPARPGGWTEFRASFVRGNVLANVNSYFEMTPTHPAPEPPRGKEVRHLTLAYTGDSFGFLENCGCKVNQSGGVARRSTILRELRRKDPDLLLVDAGNAFIKPDKQDEPDYFSRREQALYLQTMDFMRYGAAAIGTTELSYGLDHFRAMGRGVRTPYLAANLLAEGRPIAPPSVLLHAGALRVAVIGLFEPPRGGAAEPAFEAHSS</sequence>
<reference evidence="1 2" key="1">
    <citation type="journal article" date="2019" name="Nat. Microbiol.">
        <title>Mediterranean grassland soil C-N compound turnover is dependent on rainfall and depth, and is mediated by genomically divergent microorganisms.</title>
        <authorList>
            <person name="Diamond S."/>
            <person name="Andeer P.F."/>
            <person name="Li Z."/>
            <person name="Crits-Christoph A."/>
            <person name="Burstein D."/>
            <person name="Anantharaman K."/>
            <person name="Lane K.R."/>
            <person name="Thomas B.C."/>
            <person name="Pan C."/>
            <person name="Northen T.R."/>
            <person name="Banfield J.F."/>
        </authorList>
    </citation>
    <scope>NUCLEOTIDE SEQUENCE [LARGE SCALE GENOMIC DNA]</scope>
    <source>
        <strain evidence="1">WS_1</strain>
    </source>
</reference>
<organism evidence="1 2">
    <name type="scientific">Eiseniibacteriota bacterium</name>
    <dbReference type="NCBI Taxonomy" id="2212470"/>
    <lineage>
        <taxon>Bacteria</taxon>
        <taxon>Candidatus Eiseniibacteriota</taxon>
    </lineage>
</organism>